<dbReference type="InterPro" id="IPR001789">
    <property type="entry name" value="Sig_transdc_resp-reg_receiver"/>
</dbReference>
<keyword evidence="4" id="KW-1185">Reference proteome</keyword>
<evidence type="ECO:0000256" key="1">
    <source>
        <dbReference type="PROSITE-ProRule" id="PRU00169"/>
    </source>
</evidence>
<dbReference type="Proteomes" id="UP000239872">
    <property type="component" value="Unassembled WGS sequence"/>
</dbReference>
<organism evidence="3 4">
    <name type="scientific">Flavipsychrobacter stenotrophus</name>
    <dbReference type="NCBI Taxonomy" id="2077091"/>
    <lineage>
        <taxon>Bacteria</taxon>
        <taxon>Pseudomonadati</taxon>
        <taxon>Bacteroidota</taxon>
        <taxon>Chitinophagia</taxon>
        <taxon>Chitinophagales</taxon>
        <taxon>Chitinophagaceae</taxon>
        <taxon>Flavipsychrobacter</taxon>
    </lineage>
</organism>
<dbReference type="Pfam" id="PF00072">
    <property type="entry name" value="Response_reg"/>
    <property type="match status" value="1"/>
</dbReference>
<name>A0A2S7SXC4_9BACT</name>
<keyword evidence="1" id="KW-0597">Phosphoprotein</keyword>
<gene>
    <name evidence="3" type="ORF">CJD36_005560</name>
</gene>
<dbReference type="GO" id="GO:0000160">
    <property type="term" value="P:phosphorelay signal transduction system"/>
    <property type="evidence" value="ECO:0007669"/>
    <property type="project" value="InterPro"/>
</dbReference>
<dbReference type="OrthoDB" id="9789181at2"/>
<feature type="domain" description="Response regulatory" evidence="2">
    <location>
        <begin position="4"/>
        <end position="116"/>
    </location>
</feature>
<dbReference type="InterPro" id="IPR052048">
    <property type="entry name" value="ST_Response_Regulator"/>
</dbReference>
<dbReference type="RefSeq" id="WP_105038150.1">
    <property type="nucleotide sequence ID" value="NZ_PPSL01000002.1"/>
</dbReference>
<sequence>MNKKVLIVEDNELIAFLHKKFVKDCGAEVVGTTCDFEEFIDLINDTQPDVILMDILLGQEMDGIDFVLGAPSSNARVYYVSASTDPATLEKAKQTKFHAFVVKPLSLATLKEMLDF</sequence>
<dbReference type="PROSITE" id="PS50110">
    <property type="entry name" value="RESPONSE_REGULATORY"/>
    <property type="match status" value="1"/>
</dbReference>
<dbReference type="SUPFAM" id="SSF52172">
    <property type="entry name" value="CheY-like"/>
    <property type="match status" value="1"/>
</dbReference>
<dbReference type="AlphaFoldDB" id="A0A2S7SXC4"/>
<dbReference type="SMART" id="SM00448">
    <property type="entry name" value="REC"/>
    <property type="match status" value="1"/>
</dbReference>
<reference evidence="3 4" key="1">
    <citation type="submission" date="2018-01" db="EMBL/GenBank/DDBJ databases">
        <title>A novel member of the phylum Bacteroidetes isolated from glacier ice.</title>
        <authorList>
            <person name="Liu Q."/>
            <person name="Xin Y.-H."/>
        </authorList>
    </citation>
    <scope>NUCLEOTIDE SEQUENCE [LARGE SCALE GENOMIC DNA]</scope>
    <source>
        <strain evidence="3 4">RB1R16</strain>
    </source>
</reference>
<protein>
    <recommendedName>
        <fullName evidence="2">Response regulatory domain-containing protein</fullName>
    </recommendedName>
</protein>
<accession>A0A2S7SXC4</accession>
<comment type="caution">
    <text evidence="3">The sequence shown here is derived from an EMBL/GenBank/DDBJ whole genome shotgun (WGS) entry which is preliminary data.</text>
</comment>
<dbReference type="PANTHER" id="PTHR43228:SF1">
    <property type="entry name" value="TWO-COMPONENT RESPONSE REGULATOR ARR22"/>
    <property type="match status" value="1"/>
</dbReference>
<dbReference type="InterPro" id="IPR011006">
    <property type="entry name" value="CheY-like_superfamily"/>
</dbReference>
<dbReference type="Gene3D" id="3.40.50.2300">
    <property type="match status" value="1"/>
</dbReference>
<feature type="modified residue" description="4-aspartylphosphate" evidence="1">
    <location>
        <position position="54"/>
    </location>
</feature>
<evidence type="ECO:0000313" key="3">
    <source>
        <dbReference type="EMBL" id="PQJ11271.1"/>
    </source>
</evidence>
<proteinExistence type="predicted"/>
<dbReference type="PANTHER" id="PTHR43228">
    <property type="entry name" value="TWO-COMPONENT RESPONSE REGULATOR"/>
    <property type="match status" value="1"/>
</dbReference>
<dbReference type="EMBL" id="PPSL01000002">
    <property type="protein sequence ID" value="PQJ11271.1"/>
    <property type="molecule type" value="Genomic_DNA"/>
</dbReference>
<evidence type="ECO:0000313" key="4">
    <source>
        <dbReference type="Proteomes" id="UP000239872"/>
    </source>
</evidence>
<evidence type="ECO:0000259" key="2">
    <source>
        <dbReference type="PROSITE" id="PS50110"/>
    </source>
</evidence>